<evidence type="ECO:0000256" key="9">
    <source>
        <dbReference type="ARBA" id="ARBA00023136"/>
    </source>
</evidence>
<organism evidence="16">
    <name type="scientific">Spathaspora passalidarum (strain NRRL Y-27907 / 11-Y1)</name>
    <dbReference type="NCBI Taxonomy" id="619300"/>
    <lineage>
        <taxon>Eukaryota</taxon>
        <taxon>Fungi</taxon>
        <taxon>Dikarya</taxon>
        <taxon>Ascomycota</taxon>
        <taxon>Saccharomycotina</taxon>
        <taxon>Pichiomycetes</taxon>
        <taxon>Debaryomycetaceae</taxon>
        <taxon>Spathaspora</taxon>
    </lineage>
</organism>
<dbReference type="FunCoup" id="G3ATK0">
    <property type="interactions" value="27"/>
</dbReference>
<evidence type="ECO:0000256" key="11">
    <source>
        <dbReference type="ARBA" id="ARBA00023180"/>
    </source>
</evidence>
<dbReference type="GO" id="GO:0044403">
    <property type="term" value="P:biological process involved in symbiotic interaction"/>
    <property type="evidence" value="ECO:0007669"/>
    <property type="project" value="UniProtKB-ARBA"/>
</dbReference>
<evidence type="ECO:0000256" key="13">
    <source>
        <dbReference type="SAM" id="SignalP"/>
    </source>
</evidence>
<dbReference type="OrthoDB" id="3981162at2759"/>
<evidence type="ECO:0000313" key="15">
    <source>
        <dbReference type="EMBL" id="EGW30963.1"/>
    </source>
</evidence>
<dbReference type="GO" id="GO:0098552">
    <property type="term" value="C:side of membrane"/>
    <property type="evidence" value="ECO:0007669"/>
    <property type="project" value="UniProtKB-KW"/>
</dbReference>
<dbReference type="InterPro" id="IPR024672">
    <property type="entry name" value="Agglutinin-like_N"/>
</dbReference>
<dbReference type="HOGENOM" id="CLU_031316_2_0_1"/>
<dbReference type="OMA" id="IHARISN"/>
<dbReference type="STRING" id="619300.G3ATK0"/>
<dbReference type="SUPFAM" id="SSF49401">
    <property type="entry name" value="Bacterial adhesins"/>
    <property type="match status" value="1"/>
</dbReference>
<evidence type="ECO:0000256" key="5">
    <source>
        <dbReference type="ARBA" id="ARBA00022622"/>
    </source>
</evidence>
<dbReference type="AlphaFoldDB" id="G3ATK0"/>
<gene>
    <name evidence="15" type="ORF">SPAPADRAFT_156463</name>
</gene>
<dbReference type="GO" id="GO:0030448">
    <property type="term" value="P:hyphal growth"/>
    <property type="evidence" value="ECO:0007669"/>
    <property type="project" value="TreeGrafter"/>
</dbReference>
<keyword evidence="9" id="KW-0472">Membrane</keyword>
<feature type="signal peptide" evidence="13">
    <location>
        <begin position="1"/>
        <end position="34"/>
    </location>
</feature>
<dbReference type="InterPro" id="IPR033504">
    <property type="entry name" value="ALS"/>
</dbReference>
<dbReference type="GO" id="GO:0009986">
    <property type="term" value="C:cell surface"/>
    <property type="evidence" value="ECO:0007669"/>
    <property type="project" value="TreeGrafter"/>
</dbReference>
<dbReference type="KEGG" id="spaa:SPAPADRAFT_156463"/>
<keyword evidence="12" id="KW-0449">Lipoprotein</keyword>
<evidence type="ECO:0000256" key="10">
    <source>
        <dbReference type="ARBA" id="ARBA00023157"/>
    </source>
</evidence>
<evidence type="ECO:0000256" key="6">
    <source>
        <dbReference type="ARBA" id="ARBA00022729"/>
    </source>
</evidence>
<comment type="subcellular location">
    <subcellularLocation>
        <location evidence="2">Membrane</location>
        <topology evidence="2">Lipid-anchor</topology>
        <topology evidence="2">GPI-anchor</topology>
    </subcellularLocation>
    <subcellularLocation>
        <location evidence="1">Secreted</location>
        <location evidence="1">Cell wall</location>
    </subcellularLocation>
</comment>
<dbReference type="Pfam" id="PF11766">
    <property type="entry name" value="Candida_ALS_N"/>
    <property type="match status" value="1"/>
</dbReference>
<sequence>MNLFLFDAPTWSNNQPKMILSLLLLIFFSTIVSSKDNTGFFTSFDSLVWEKGGNYPIISPATPNWIGTFSWTINGTTMEPGDTFTLHMPCVFKFTTHETMIEVGTDDKIFAICTFHPGDIVVAFSELKCTLLDTVTPLTEAYGTLRFPFTFNPGTSAINTDLKCATKFFDGLNTIIFTEGDKELSTQATFEGGYTYTDPDDLVYSNRIIPTLNKMQPYLLGGNCPDGYESGKIGMEILRGTGLIDCNSIHARISNSFNPWYHPRSASNSFDYTTECTSTSFVVEYQNIPAGYRPFIDMLVKVQKNVQLSLKYINTFTCANSSSEVNKGTELTWTPYRNDNADAEGKEVVAITSTYSGRTTSITTLPHQSSDETITIVVAIPVTTITLTSTYDGTTTSYTTLPTDPGNTVSIAFQSPSVAPPQAISVPTAAASISTISTLIVFLYSLTNLLA</sequence>
<keyword evidence="10" id="KW-1015">Disulfide bond</keyword>
<evidence type="ECO:0000256" key="2">
    <source>
        <dbReference type="ARBA" id="ARBA00004589"/>
    </source>
</evidence>
<keyword evidence="7" id="KW-0677">Repeat</keyword>
<feature type="domain" description="Agglutinin-like protein N-terminal" evidence="14">
    <location>
        <begin position="70"/>
        <end position="318"/>
    </location>
</feature>
<keyword evidence="4" id="KW-0964">Secreted</keyword>
<keyword evidence="3" id="KW-0134">Cell wall</keyword>
<dbReference type="GO" id="GO:0030445">
    <property type="term" value="C:yeast-form cell wall"/>
    <property type="evidence" value="ECO:0007669"/>
    <property type="project" value="TreeGrafter"/>
</dbReference>
<dbReference type="GO" id="GO:0030446">
    <property type="term" value="C:hyphal cell wall"/>
    <property type="evidence" value="ECO:0007669"/>
    <property type="project" value="TreeGrafter"/>
</dbReference>
<dbReference type="PANTHER" id="PTHR33793">
    <property type="entry name" value="ALPHA-AGGLUTININ"/>
    <property type="match status" value="1"/>
</dbReference>
<dbReference type="GO" id="GO:0005886">
    <property type="term" value="C:plasma membrane"/>
    <property type="evidence" value="ECO:0007669"/>
    <property type="project" value="UniProtKB-SubCell"/>
</dbReference>
<dbReference type="eggNOG" id="ENOG502RGCG">
    <property type="taxonomic scope" value="Eukaryota"/>
</dbReference>
<proteinExistence type="predicted"/>
<feature type="chain" id="PRO_5003442353" description="Agglutinin-like protein N-terminal domain-containing protein" evidence="13">
    <location>
        <begin position="35"/>
        <end position="451"/>
    </location>
</feature>
<dbReference type="RefSeq" id="XP_007376996.1">
    <property type="nucleotide sequence ID" value="XM_007376934.1"/>
</dbReference>
<keyword evidence="5" id="KW-0336">GPI-anchor</keyword>
<dbReference type="Gene3D" id="2.60.40.2430">
    <property type="entry name" value="Agglutinin-like protein, N-terminal domain, N2 subdomain"/>
    <property type="match status" value="1"/>
</dbReference>
<accession>G3ATK0</accession>
<dbReference type="GO" id="GO:1903561">
    <property type="term" value="C:extracellular vesicle"/>
    <property type="evidence" value="ECO:0007669"/>
    <property type="project" value="TreeGrafter"/>
</dbReference>
<dbReference type="InterPro" id="IPR011252">
    <property type="entry name" value="Fibrogen-bd_dom1"/>
</dbReference>
<evidence type="ECO:0000256" key="1">
    <source>
        <dbReference type="ARBA" id="ARBA00004191"/>
    </source>
</evidence>
<evidence type="ECO:0000256" key="7">
    <source>
        <dbReference type="ARBA" id="ARBA00022737"/>
    </source>
</evidence>
<keyword evidence="8" id="KW-0130">Cell adhesion</keyword>
<dbReference type="InParanoid" id="G3ATK0"/>
<evidence type="ECO:0000256" key="4">
    <source>
        <dbReference type="ARBA" id="ARBA00022525"/>
    </source>
</evidence>
<evidence type="ECO:0000259" key="14">
    <source>
        <dbReference type="SMART" id="SM01056"/>
    </source>
</evidence>
<dbReference type="InterPro" id="IPR043063">
    <property type="entry name" value="Agglutinin-like_N_N2"/>
</dbReference>
<dbReference type="SMART" id="SM01056">
    <property type="entry name" value="Candida_ALS_N"/>
    <property type="match status" value="1"/>
</dbReference>
<reference evidence="15 16" key="1">
    <citation type="journal article" date="2011" name="Proc. Natl. Acad. Sci. U.S.A.">
        <title>Comparative genomics of xylose-fermenting fungi for enhanced biofuel production.</title>
        <authorList>
            <person name="Wohlbach D.J."/>
            <person name="Kuo A."/>
            <person name="Sato T.K."/>
            <person name="Potts K.M."/>
            <person name="Salamov A.A."/>
            <person name="LaButti K.M."/>
            <person name="Sun H."/>
            <person name="Clum A."/>
            <person name="Pangilinan J.L."/>
            <person name="Lindquist E.A."/>
            <person name="Lucas S."/>
            <person name="Lapidus A."/>
            <person name="Jin M."/>
            <person name="Gunawan C."/>
            <person name="Balan V."/>
            <person name="Dale B.E."/>
            <person name="Jeffries T.W."/>
            <person name="Zinkel R."/>
            <person name="Barry K.W."/>
            <person name="Grigoriev I.V."/>
            <person name="Gasch A.P."/>
        </authorList>
    </citation>
    <scope>NUCLEOTIDE SEQUENCE [LARGE SCALE GENOMIC DNA]</scope>
    <source>
        <strain evidence="16">NRRL Y-27907 / 11-Y1</strain>
    </source>
</reference>
<evidence type="ECO:0000256" key="3">
    <source>
        <dbReference type="ARBA" id="ARBA00022512"/>
    </source>
</evidence>
<dbReference type="EMBL" id="GL996504">
    <property type="protein sequence ID" value="EGW30963.1"/>
    <property type="molecule type" value="Genomic_DNA"/>
</dbReference>
<dbReference type="GeneID" id="18871051"/>
<evidence type="ECO:0000256" key="12">
    <source>
        <dbReference type="ARBA" id="ARBA00023288"/>
    </source>
</evidence>
<protein>
    <recommendedName>
        <fullName evidence="14">Agglutinin-like protein N-terminal domain-containing protein</fullName>
    </recommendedName>
</protein>
<keyword evidence="11" id="KW-0325">Glycoprotein</keyword>
<dbReference type="GO" id="GO:0098609">
    <property type="term" value="P:cell-cell adhesion"/>
    <property type="evidence" value="ECO:0007669"/>
    <property type="project" value="TreeGrafter"/>
</dbReference>
<dbReference type="PANTHER" id="PTHR33793:SF2">
    <property type="entry name" value="AGGLUTININ-LIKE PROTEIN 6"/>
    <property type="match status" value="1"/>
</dbReference>
<dbReference type="InterPro" id="IPR008966">
    <property type="entry name" value="Adhesion_dom_sf"/>
</dbReference>
<name>G3ATK0_SPAPN</name>
<evidence type="ECO:0000256" key="8">
    <source>
        <dbReference type="ARBA" id="ARBA00022889"/>
    </source>
</evidence>
<dbReference type="Gene3D" id="2.60.40.1280">
    <property type="match status" value="1"/>
</dbReference>
<keyword evidence="6 13" id="KW-0732">Signal</keyword>
<evidence type="ECO:0000313" key="16">
    <source>
        <dbReference type="Proteomes" id="UP000000709"/>
    </source>
</evidence>
<dbReference type="Proteomes" id="UP000000709">
    <property type="component" value="Unassembled WGS sequence"/>
</dbReference>
<keyword evidence="16" id="KW-1185">Reference proteome</keyword>